<evidence type="ECO:0000256" key="2">
    <source>
        <dbReference type="ARBA" id="ARBA00022475"/>
    </source>
</evidence>
<dbReference type="CDD" id="cd06225">
    <property type="entry name" value="HAMP"/>
    <property type="match status" value="1"/>
</dbReference>
<dbReference type="GO" id="GO:0007165">
    <property type="term" value="P:signal transduction"/>
    <property type="evidence" value="ECO:0007669"/>
    <property type="project" value="InterPro"/>
</dbReference>
<feature type="transmembrane region" description="Helical" evidence="6">
    <location>
        <begin position="12"/>
        <end position="30"/>
    </location>
</feature>
<accession>A0A1M6BZQ4</accession>
<evidence type="ECO:0000259" key="7">
    <source>
        <dbReference type="PROSITE" id="PS50885"/>
    </source>
</evidence>
<keyword evidence="4 6" id="KW-1133">Transmembrane helix</keyword>
<keyword evidence="10" id="KW-1185">Reference proteome</keyword>
<dbReference type="SUPFAM" id="SSF158472">
    <property type="entry name" value="HAMP domain-like"/>
    <property type="match status" value="1"/>
</dbReference>
<dbReference type="EMBL" id="FQZS01000004">
    <property type="protein sequence ID" value="SHI54091.1"/>
    <property type="molecule type" value="Genomic_DNA"/>
</dbReference>
<dbReference type="InterPro" id="IPR033479">
    <property type="entry name" value="dCache_1"/>
</dbReference>
<evidence type="ECO:0000313" key="10">
    <source>
        <dbReference type="Proteomes" id="UP000184442"/>
    </source>
</evidence>
<dbReference type="PANTHER" id="PTHR43155">
    <property type="entry name" value="CYCLIC DI-GMP PHOSPHODIESTERASE PA4108-RELATED"/>
    <property type="match status" value="1"/>
</dbReference>
<dbReference type="PANTHER" id="PTHR43155:SF2">
    <property type="entry name" value="CYCLIC DI-GMP PHOSPHODIESTERASE PA4108"/>
    <property type="match status" value="1"/>
</dbReference>
<evidence type="ECO:0000256" key="1">
    <source>
        <dbReference type="ARBA" id="ARBA00004651"/>
    </source>
</evidence>
<keyword evidence="3 6" id="KW-0812">Transmembrane</keyword>
<dbReference type="CDD" id="cd12912">
    <property type="entry name" value="PDC2_MCP_like"/>
    <property type="match status" value="1"/>
</dbReference>
<sequence>MMKIGIRGKIILAMLAIIIISVATIGVLSYNNAKTIVMNEIKQSNFKTLQNANDYFLRKFMADMEYVVDHWAQDEEIVNYKNMPGQPKMVTSIPDHFRNISNQWMGYAKSSPYIAWIYFASEEDGSIFITPIDPTMPEDYDCRTRDWYKKAVESGGRTVWTDPYQDAGESEEIVVTVARAVKRDGNLVGVVGMDIKLSRFSDIINDIIYDDEGYLMLINSQGYIFSHPDKGMLMANINDDQELKAQLISENGTNIFRYKGRESIISYMTVPETGWMLIGLLPLDLDKELSPIRNRAIQVALTSIVVTFYIGFQISRVITRPLKNIMDVIGSISQGELDKHIVIGSKDEFKVLGDQFNNMMDTVKQLIDERNLHVQELTKMNKELRNSYLSTVLSLANAIEANDKYTRGHCERVSCLSTDIARKMGLGDNELHVLEFASILHDIGKIGVPSDILNKEGKLTSDEFEMIRKHPIIGYEILAHVDFLSESRNVLLQHHERVDGKGYPKGLKGEEISLLAKIISVADAYDAMTNSRPYRKTPLTKEQAIEEMKKGKGSQFDEVVVDILIDLLT</sequence>
<gene>
    <name evidence="9" type="ORF">SAMN02745176_00612</name>
</gene>
<organism evidence="9 10">
    <name type="scientific">Lutispora thermophila DSM 19022</name>
    <dbReference type="NCBI Taxonomy" id="1122184"/>
    <lineage>
        <taxon>Bacteria</taxon>
        <taxon>Bacillati</taxon>
        <taxon>Bacillota</taxon>
        <taxon>Clostridia</taxon>
        <taxon>Lutisporales</taxon>
        <taxon>Lutisporaceae</taxon>
        <taxon>Lutispora</taxon>
    </lineage>
</organism>
<evidence type="ECO:0000259" key="8">
    <source>
        <dbReference type="PROSITE" id="PS51832"/>
    </source>
</evidence>
<keyword evidence="5 6" id="KW-0472">Membrane</keyword>
<dbReference type="CDD" id="cd00077">
    <property type="entry name" value="HDc"/>
    <property type="match status" value="1"/>
</dbReference>
<comment type="subcellular location">
    <subcellularLocation>
        <location evidence="1">Cell membrane</location>
        <topology evidence="1">Multi-pass membrane protein</topology>
    </subcellularLocation>
</comment>
<dbReference type="SMART" id="SM00471">
    <property type="entry name" value="HDc"/>
    <property type="match status" value="1"/>
</dbReference>
<dbReference type="SUPFAM" id="SSF109604">
    <property type="entry name" value="HD-domain/PDEase-like"/>
    <property type="match status" value="1"/>
</dbReference>
<dbReference type="InterPro" id="IPR003660">
    <property type="entry name" value="HAMP_dom"/>
</dbReference>
<dbReference type="InterPro" id="IPR037522">
    <property type="entry name" value="HD_GYP_dom"/>
</dbReference>
<dbReference type="InterPro" id="IPR006675">
    <property type="entry name" value="HDIG_dom"/>
</dbReference>
<evidence type="ECO:0000256" key="3">
    <source>
        <dbReference type="ARBA" id="ARBA00022692"/>
    </source>
</evidence>
<dbReference type="NCBIfam" id="TIGR00277">
    <property type="entry name" value="HDIG"/>
    <property type="match status" value="1"/>
</dbReference>
<name>A0A1M6BZQ4_9FIRM</name>
<dbReference type="Pfam" id="PF00672">
    <property type="entry name" value="HAMP"/>
    <property type="match status" value="1"/>
</dbReference>
<protein>
    <submittedName>
        <fullName evidence="9">HDIG domain-containing protein</fullName>
    </submittedName>
</protein>
<dbReference type="PROSITE" id="PS50885">
    <property type="entry name" value="HAMP"/>
    <property type="match status" value="1"/>
</dbReference>
<dbReference type="PROSITE" id="PS51832">
    <property type="entry name" value="HD_GYP"/>
    <property type="match status" value="1"/>
</dbReference>
<dbReference type="Gene3D" id="1.10.3210.10">
    <property type="entry name" value="Hypothetical protein af1432"/>
    <property type="match status" value="1"/>
</dbReference>
<dbReference type="Gene3D" id="6.10.340.10">
    <property type="match status" value="1"/>
</dbReference>
<dbReference type="GO" id="GO:0005886">
    <property type="term" value="C:plasma membrane"/>
    <property type="evidence" value="ECO:0007669"/>
    <property type="project" value="UniProtKB-SubCell"/>
</dbReference>
<feature type="domain" description="HD-GYP" evidence="8">
    <location>
        <begin position="384"/>
        <end position="569"/>
    </location>
</feature>
<dbReference type="STRING" id="1122184.SAMN02745176_00612"/>
<dbReference type="SMART" id="SM00304">
    <property type="entry name" value="HAMP"/>
    <property type="match status" value="1"/>
</dbReference>
<feature type="domain" description="HAMP" evidence="7">
    <location>
        <begin position="316"/>
        <end position="368"/>
    </location>
</feature>
<dbReference type="RefSeq" id="WP_084524327.1">
    <property type="nucleotide sequence ID" value="NZ_FQZS01000004.1"/>
</dbReference>
<dbReference type="SUPFAM" id="SSF103190">
    <property type="entry name" value="Sensory domain-like"/>
    <property type="match status" value="1"/>
</dbReference>
<dbReference type="Gene3D" id="3.30.450.20">
    <property type="entry name" value="PAS domain"/>
    <property type="match status" value="1"/>
</dbReference>
<dbReference type="Proteomes" id="UP000184442">
    <property type="component" value="Unassembled WGS sequence"/>
</dbReference>
<dbReference type="Pfam" id="PF13487">
    <property type="entry name" value="HD_5"/>
    <property type="match status" value="1"/>
</dbReference>
<keyword evidence="2" id="KW-1003">Cell membrane</keyword>
<evidence type="ECO:0000256" key="5">
    <source>
        <dbReference type="ARBA" id="ARBA00023136"/>
    </source>
</evidence>
<dbReference type="OrthoDB" id="9804747at2"/>
<dbReference type="CDD" id="cd12913">
    <property type="entry name" value="PDC1_MCP_like"/>
    <property type="match status" value="1"/>
</dbReference>
<evidence type="ECO:0000313" key="9">
    <source>
        <dbReference type="EMBL" id="SHI54091.1"/>
    </source>
</evidence>
<dbReference type="InterPro" id="IPR029151">
    <property type="entry name" value="Sensor-like_sf"/>
</dbReference>
<reference evidence="9 10" key="1">
    <citation type="submission" date="2016-11" db="EMBL/GenBank/DDBJ databases">
        <authorList>
            <person name="Jaros S."/>
            <person name="Januszkiewicz K."/>
            <person name="Wedrychowicz H."/>
        </authorList>
    </citation>
    <scope>NUCLEOTIDE SEQUENCE [LARGE SCALE GENOMIC DNA]</scope>
    <source>
        <strain evidence="9 10">DSM 19022</strain>
    </source>
</reference>
<feature type="transmembrane region" description="Helical" evidence="6">
    <location>
        <begin position="264"/>
        <end position="283"/>
    </location>
</feature>
<evidence type="ECO:0000256" key="6">
    <source>
        <dbReference type="SAM" id="Phobius"/>
    </source>
</evidence>
<dbReference type="InterPro" id="IPR003607">
    <property type="entry name" value="HD/PDEase_dom"/>
</dbReference>
<evidence type="ECO:0000256" key="4">
    <source>
        <dbReference type="ARBA" id="ARBA00022989"/>
    </source>
</evidence>
<proteinExistence type="predicted"/>
<dbReference type="AlphaFoldDB" id="A0A1M6BZQ4"/>
<feature type="transmembrane region" description="Helical" evidence="6">
    <location>
        <begin position="295"/>
        <end position="312"/>
    </location>
</feature>
<dbReference type="Pfam" id="PF02743">
    <property type="entry name" value="dCache_1"/>
    <property type="match status" value="1"/>
</dbReference>